<feature type="non-terminal residue" evidence="2">
    <location>
        <position position="1"/>
    </location>
</feature>
<accession>A0ABQ9VAM5</accession>
<sequence length="75" mass="7659">STSDTGGARGERPEAPGELVGTSVQDPAGPSPLHCGGRTGSQCGCHNPRPLCPGLGGLMDSGSTVRFHNERMELD</sequence>
<name>A0ABQ9VAM5_SAGOE</name>
<proteinExistence type="predicted"/>
<dbReference type="Proteomes" id="UP001266305">
    <property type="component" value="Unassembled WGS sequence"/>
</dbReference>
<evidence type="ECO:0000313" key="2">
    <source>
        <dbReference type="EMBL" id="KAK2105457.1"/>
    </source>
</evidence>
<protein>
    <submittedName>
        <fullName evidence="2">Uncharacterized protein</fullName>
    </submittedName>
</protein>
<dbReference type="EMBL" id="JASSZA010000007">
    <property type="protein sequence ID" value="KAK2105457.1"/>
    <property type="molecule type" value="Genomic_DNA"/>
</dbReference>
<feature type="non-terminal residue" evidence="2">
    <location>
        <position position="75"/>
    </location>
</feature>
<gene>
    <name evidence="2" type="ORF">P7K49_014971</name>
</gene>
<evidence type="ECO:0000313" key="3">
    <source>
        <dbReference type="Proteomes" id="UP001266305"/>
    </source>
</evidence>
<feature type="region of interest" description="Disordered" evidence="1">
    <location>
        <begin position="1"/>
        <end position="40"/>
    </location>
</feature>
<evidence type="ECO:0000256" key="1">
    <source>
        <dbReference type="SAM" id="MobiDB-lite"/>
    </source>
</evidence>
<reference evidence="2 3" key="1">
    <citation type="submission" date="2023-05" db="EMBL/GenBank/DDBJ databases">
        <title>B98-5 Cell Line De Novo Hybrid Assembly: An Optical Mapping Approach.</title>
        <authorList>
            <person name="Kananen K."/>
            <person name="Auerbach J.A."/>
            <person name="Kautto E."/>
            <person name="Blachly J.S."/>
        </authorList>
    </citation>
    <scope>NUCLEOTIDE SEQUENCE [LARGE SCALE GENOMIC DNA]</scope>
    <source>
        <strain evidence="2">B95-8</strain>
        <tissue evidence="2">Cell line</tissue>
    </source>
</reference>
<keyword evidence="3" id="KW-1185">Reference proteome</keyword>
<organism evidence="2 3">
    <name type="scientific">Saguinus oedipus</name>
    <name type="common">Cotton-top tamarin</name>
    <name type="synonym">Oedipomidas oedipus</name>
    <dbReference type="NCBI Taxonomy" id="9490"/>
    <lineage>
        <taxon>Eukaryota</taxon>
        <taxon>Metazoa</taxon>
        <taxon>Chordata</taxon>
        <taxon>Craniata</taxon>
        <taxon>Vertebrata</taxon>
        <taxon>Euteleostomi</taxon>
        <taxon>Mammalia</taxon>
        <taxon>Eutheria</taxon>
        <taxon>Euarchontoglires</taxon>
        <taxon>Primates</taxon>
        <taxon>Haplorrhini</taxon>
        <taxon>Platyrrhini</taxon>
        <taxon>Cebidae</taxon>
        <taxon>Callitrichinae</taxon>
        <taxon>Saguinus</taxon>
    </lineage>
</organism>
<comment type="caution">
    <text evidence="2">The sequence shown here is derived from an EMBL/GenBank/DDBJ whole genome shotgun (WGS) entry which is preliminary data.</text>
</comment>